<evidence type="ECO:0000313" key="3">
    <source>
        <dbReference type="Proteomes" id="UP000022835"/>
    </source>
</evidence>
<name>A0A064C8N4_9MYCO</name>
<gene>
    <name evidence="2" type="ORF">Y900_031065</name>
</gene>
<dbReference type="STRING" id="1440774.Y900_031065"/>
<evidence type="ECO:0000256" key="1">
    <source>
        <dbReference type="SAM" id="MobiDB-lite"/>
    </source>
</evidence>
<dbReference type="AlphaFoldDB" id="A0A064C8N4"/>
<evidence type="ECO:0000313" key="2">
    <source>
        <dbReference type="EMBL" id="KDE96660.1"/>
    </source>
</evidence>
<proteinExistence type="predicted"/>
<reference evidence="2" key="1">
    <citation type="submission" date="2014-05" db="EMBL/GenBank/DDBJ databases">
        <title>Genome sequence of Mycobacterium aromaticivorans strain JS19b1T (= DSM 45407T).</title>
        <authorList>
            <person name="Kwak Y."/>
            <person name="Park G.-S."/>
            <person name="Li Q.X."/>
            <person name="Lee S.-E."/>
            <person name="Shin J.-H."/>
        </authorList>
    </citation>
    <scope>NUCLEOTIDE SEQUENCE [LARGE SCALE GENOMIC DNA]</scope>
    <source>
        <strain evidence="2">JS19b1</strain>
    </source>
</reference>
<sequence>MNKPNRQLDTPEEIQEFWDWLRGNSAGHAPSSAPFPREQLDDGTIISFRPDSESGGETVTVSPPGGKDIKVHLPPAAPFISGPPQLPPLADHPPLAPPLPGPVGPAPAGLPPWLQNPALHGTPIPSQPPTIMPGVPLPASPPPVTSTPAPGPALLPQIGHDLADAGEKIAVGGLIGIAIIGGLLGIGPGAATASP</sequence>
<dbReference type="EMBL" id="JALN02000006">
    <property type="protein sequence ID" value="KDE96660.1"/>
    <property type="molecule type" value="Genomic_DNA"/>
</dbReference>
<dbReference type="Proteomes" id="UP000022835">
    <property type="component" value="Unassembled WGS sequence"/>
</dbReference>
<dbReference type="OrthoDB" id="4964680at2"/>
<feature type="region of interest" description="Disordered" evidence="1">
    <location>
        <begin position="22"/>
        <end position="65"/>
    </location>
</feature>
<comment type="caution">
    <text evidence="2">The sequence shown here is derived from an EMBL/GenBank/DDBJ whole genome shotgun (WGS) entry which is preliminary data.</text>
</comment>
<protein>
    <submittedName>
        <fullName evidence="2">Uncharacterized protein</fullName>
    </submittedName>
</protein>
<keyword evidence="3" id="KW-1185">Reference proteome</keyword>
<accession>A0A064C8N4</accession>
<dbReference type="RefSeq" id="WP_051660629.1">
    <property type="nucleotide sequence ID" value="NZ_JALN02000006.1"/>
</dbReference>
<organism evidence="2 3">
    <name type="scientific">Mycolicibacterium aromaticivorans JS19b1 = JCM 16368</name>
    <dbReference type="NCBI Taxonomy" id="1440774"/>
    <lineage>
        <taxon>Bacteria</taxon>
        <taxon>Bacillati</taxon>
        <taxon>Actinomycetota</taxon>
        <taxon>Actinomycetes</taxon>
        <taxon>Mycobacteriales</taxon>
        <taxon>Mycobacteriaceae</taxon>
        <taxon>Mycolicibacterium</taxon>
    </lineage>
</organism>